<dbReference type="Proteomes" id="UP000801492">
    <property type="component" value="Unassembled WGS sequence"/>
</dbReference>
<accession>A0A8K0CVP4</accession>
<proteinExistence type="predicted"/>
<sequence length="136" mass="15623">MGQIMHEGRLSPAKIYPHDNKAYYGYHGKEQSGTEDIKILCSRYPERFVWVKTKHNEINLLTGHHIVLGGRHPEKTMYFGRILFRTETSVGKVSTGIKENLGLYITQNGEEFNFHSFEILTYNETIAPPTVNIEPV</sequence>
<dbReference type="PANTHER" id="PTHR31649:SF10">
    <property type="entry name" value="IP19903P-RELATED"/>
    <property type="match status" value="1"/>
</dbReference>
<dbReference type="OrthoDB" id="6767006at2759"/>
<evidence type="ECO:0000313" key="2">
    <source>
        <dbReference type="Proteomes" id="UP000801492"/>
    </source>
</evidence>
<gene>
    <name evidence="1" type="ORF">ILUMI_11733</name>
</gene>
<dbReference type="EMBL" id="VTPC01006979">
    <property type="protein sequence ID" value="KAF2894444.1"/>
    <property type="molecule type" value="Genomic_DNA"/>
</dbReference>
<dbReference type="AlphaFoldDB" id="A0A8K0CVP4"/>
<dbReference type="InterPro" id="IPR006616">
    <property type="entry name" value="DM9_repeat"/>
</dbReference>
<dbReference type="Pfam" id="PF11901">
    <property type="entry name" value="DM9"/>
    <property type="match status" value="1"/>
</dbReference>
<evidence type="ECO:0000313" key="1">
    <source>
        <dbReference type="EMBL" id="KAF2894444.1"/>
    </source>
</evidence>
<protein>
    <submittedName>
        <fullName evidence="1">Uncharacterized protein</fullName>
    </submittedName>
</protein>
<name>A0A8K0CVP4_IGNLU</name>
<reference evidence="1" key="1">
    <citation type="submission" date="2019-08" db="EMBL/GenBank/DDBJ databases">
        <title>The genome of the North American firefly Photinus pyralis.</title>
        <authorList>
            <consortium name="Photinus pyralis genome working group"/>
            <person name="Fallon T.R."/>
            <person name="Sander Lower S.E."/>
            <person name="Weng J.-K."/>
        </authorList>
    </citation>
    <scope>NUCLEOTIDE SEQUENCE</scope>
    <source>
        <strain evidence="1">TRF0915ILg1</strain>
        <tissue evidence="1">Whole body</tissue>
    </source>
</reference>
<dbReference type="PANTHER" id="PTHR31649">
    <property type="entry name" value="AGAP009604-PA"/>
    <property type="match status" value="1"/>
</dbReference>
<organism evidence="1 2">
    <name type="scientific">Ignelater luminosus</name>
    <name type="common">Cucubano</name>
    <name type="synonym">Pyrophorus luminosus</name>
    <dbReference type="NCBI Taxonomy" id="2038154"/>
    <lineage>
        <taxon>Eukaryota</taxon>
        <taxon>Metazoa</taxon>
        <taxon>Ecdysozoa</taxon>
        <taxon>Arthropoda</taxon>
        <taxon>Hexapoda</taxon>
        <taxon>Insecta</taxon>
        <taxon>Pterygota</taxon>
        <taxon>Neoptera</taxon>
        <taxon>Endopterygota</taxon>
        <taxon>Coleoptera</taxon>
        <taxon>Polyphaga</taxon>
        <taxon>Elateriformia</taxon>
        <taxon>Elateroidea</taxon>
        <taxon>Elateridae</taxon>
        <taxon>Agrypninae</taxon>
        <taxon>Pyrophorini</taxon>
        <taxon>Ignelater</taxon>
    </lineage>
</organism>
<comment type="caution">
    <text evidence="1">The sequence shown here is derived from an EMBL/GenBank/DDBJ whole genome shotgun (WGS) entry which is preliminary data.</text>
</comment>
<keyword evidence="2" id="KW-1185">Reference proteome</keyword>